<accession>A0A7Y3SDS9</accession>
<sequence length="63" mass="7081">MAKVVSIRIDDHMEEDAGLRLPPRKAEFAAIEAAIIDGEKSGKPRPFDFDAFIEGKRARRGRQ</sequence>
<dbReference type="InterPro" id="IPR022789">
    <property type="entry name" value="ParD"/>
</dbReference>
<protein>
    <submittedName>
        <fullName evidence="1">Type II toxin-antitoxin system ParD family antitoxin</fullName>
    </submittedName>
</protein>
<dbReference type="InterPro" id="IPR038296">
    <property type="entry name" value="ParD_sf"/>
</dbReference>
<dbReference type="Gene3D" id="6.10.10.120">
    <property type="entry name" value="Antitoxin ParD1-like"/>
    <property type="match status" value="1"/>
</dbReference>
<comment type="caution">
    <text evidence="1">The sequence shown here is derived from an EMBL/GenBank/DDBJ whole genome shotgun (WGS) entry which is preliminary data.</text>
</comment>
<evidence type="ECO:0000313" key="2">
    <source>
        <dbReference type="Proteomes" id="UP000519972"/>
    </source>
</evidence>
<dbReference type="Proteomes" id="UP000519972">
    <property type="component" value="Unassembled WGS sequence"/>
</dbReference>
<reference evidence="1 2" key="1">
    <citation type="submission" date="2020-02" db="EMBL/GenBank/DDBJ databases">
        <authorList>
            <person name="Sun Q."/>
        </authorList>
    </citation>
    <scope>NUCLEOTIDE SEQUENCE [LARGE SCALE GENOMIC DNA]</scope>
    <source>
        <strain evidence="1 2">CCBAU 03386</strain>
    </source>
</reference>
<organism evidence="1 2">
    <name type="scientific">Rhizobium sophorae</name>
    <dbReference type="NCBI Taxonomy" id="1535242"/>
    <lineage>
        <taxon>Bacteria</taxon>
        <taxon>Pseudomonadati</taxon>
        <taxon>Pseudomonadota</taxon>
        <taxon>Alphaproteobacteria</taxon>
        <taxon>Hyphomicrobiales</taxon>
        <taxon>Rhizobiaceae</taxon>
        <taxon>Rhizobium/Agrobacterium group</taxon>
        <taxon>Rhizobium</taxon>
    </lineage>
</organism>
<dbReference type="RefSeq" id="WP_171378295.1">
    <property type="nucleotide sequence ID" value="NZ_JABFCN010000066.1"/>
</dbReference>
<proteinExistence type="predicted"/>
<gene>
    <name evidence="1" type="ORF">G9X64_34100</name>
</gene>
<dbReference type="EMBL" id="JABFCN010000066">
    <property type="protein sequence ID" value="NNU41431.1"/>
    <property type="molecule type" value="Genomic_DNA"/>
</dbReference>
<dbReference type="AlphaFoldDB" id="A0A7Y3SDS9"/>
<dbReference type="Pfam" id="PF03693">
    <property type="entry name" value="ParD_antitoxin"/>
    <property type="match status" value="1"/>
</dbReference>
<keyword evidence="2" id="KW-1185">Reference proteome</keyword>
<evidence type="ECO:0000313" key="1">
    <source>
        <dbReference type="EMBL" id="NNU41431.1"/>
    </source>
</evidence>
<name>A0A7Y3SDS9_9HYPH</name>